<dbReference type="AlphaFoldDB" id="A0A6J6D4C9"/>
<protein>
    <submittedName>
        <fullName evidence="1">Unannotated protein</fullName>
    </submittedName>
</protein>
<accession>A0A6J6D4C9</accession>
<reference evidence="1" key="1">
    <citation type="submission" date="2020-05" db="EMBL/GenBank/DDBJ databases">
        <authorList>
            <person name="Chiriac C."/>
            <person name="Salcher M."/>
            <person name="Ghai R."/>
            <person name="Kavagutti S V."/>
        </authorList>
    </citation>
    <scope>NUCLEOTIDE SEQUENCE</scope>
</reference>
<evidence type="ECO:0000313" key="1">
    <source>
        <dbReference type="EMBL" id="CAB4558205.1"/>
    </source>
</evidence>
<name>A0A6J6D4C9_9ZZZZ</name>
<organism evidence="1">
    <name type="scientific">freshwater metagenome</name>
    <dbReference type="NCBI Taxonomy" id="449393"/>
    <lineage>
        <taxon>unclassified sequences</taxon>
        <taxon>metagenomes</taxon>
        <taxon>ecological metagenomes</taxon>
    </lineage>
</organism>
<proteinExistence type="predicted"/>
<gene>
    <name evidence="1" type="ORF">UFOPK1591_00539</name>
</gene>
<dbReference type="EMBL" id="CAEZTD010000029">
    <property type="protein sequence ID" value="CAB4558205.1"/>
    <property type="molecule type" value="Genomic_DNA"/>
</dbReference>
<sequence>MRAQALQVSGENLVRTHEAFDAHRRGDVGNRQKVVEVVNCEAELPEHPIRSVDECKALFFLQSNSRYARHLKSTCCGHFNTVRVTHITFADERQRAV</sequence>